<feature type="domain" description="tRNA methyltransferase TRMD/TRM10-type" evidence="18">
    <location>
        <begin position="4"/>
        <end position="225"/>
    </location>
</feature>
<keyword evidence="9 15" id="KW-0808">Transferase</keyword>
<evidence type="ECO:0000256" key="1">
    <source>
        <dbReference type="ARBA" id="ARBA00002634"/>
    </source>
</evidence>
<dbReference type="GO" id="GO:0052906">
    <property type="term" value="F:tRNA (guanine(37)-N1)-methyltransferase activity"/>
    <property type="evidence" value="ECO:0007669"/>
    <property type="project" value="UniProtKB-UniRule"/>
</dbReference>
<evidence type="ECO:0000256" key="15">
    <source>
        <dbReference type="HAMAP-Rule" id="MF_00605"/>
    </source>
</evidence>
<evidence type="ECO:0000256" key="9">
    <source>
        <dbReference type="ARBA" id="ARBA00022679"/>
    </source>
</evidence>
<evidence type="ECO:0000256" key="6">
    <source>
        <dbReference type="ARBA" id="ARBA00014679"/>
    </source>
</evidence>
<feature type="binding site" evidence="15 16">
    <location>
        <begin position="134"/>
        <end position="139"/>
    </location>
    <ligand>
        <name>S-adenosyl-L-methionine</name>
        <dbReference type="ChEBI" id="CHEBI:59789"/>
    </ligand>
</feature>
<evidence type="ECO:0000256" key="4">
    <source>
        <dbReference type="ARBA" id="ARBA00011738"/>
    </source>
</evidence>
<reference evidence="19" key="1">
    <citation type="journal article" date="2020" name="mSystems">
        <title>Genome- and Community-Level Interaction Insights into Carbon Utilization and Element Cycling Functions of Hydrothermarchaeota in Hydrothermal Sediment.</title>
        <authorList>
            <person name="Zhou Z."/>
            <person name="Liu Y."/>
            <person name="Xu W."/>
            <person name="Pan J."/>
            <person name="Luo Z.H."/>
            <person name="Li M."/>
        </authorList>
    </citation>
    <scope>NUCLEOTIDE SEQUENCE [LARGE SCALE GENOMIC DNA]</scope>
    <source>
        <strain evidence="19">SpSt-609</strain>
    </source>
</reference>
<comment type="subcellular location">
    <subcellularLocation>
        <location evidence="2 15 17">Cytoplasm</location>
    </subcellularLocation>
</comment>
<keyword evidence="8 15" id="KW-0489">Methyltransferase</keyword>
<dbReference type="PANTHER" id="PTHR46417:SF1">
    <property type="entry name" value="TRNA (GUANINE-N(1)-)-METHYLTRANSFERASE"/>
    <property type="match status" value="1"/>
</dbReference>
<dbReference type="GO" id="GO:0002939">
    <property type="term" value="P:tRNA N1-guanine methylation"/>
    <property type="evidence" value="ECO:0007669"/>
    <property type="project" value="TreeGrafter"/>
</dbReference>
<dbReference type="FunFam" id="1.10.1270.20:FF:000001">
    <property type="entry name" value="tRNA (guanine-N(1)-)-methyltransferase"/>
    <property type="match status" value="1"/>
</dbReference>
<dbReference type="FunFam" id="3.40.1280.10:FF:000001">
    <property type="entry name" value="tRNA (guanine-N(1)-)-methyltransferase"/>
    <property type="match status" value="1"/>
</dbReference>
<dbReference type="InterPro" id="IPR029028">
    <property type="entry name" value="Alpha/beta_knot_MTases"/>
</dbReference>
<comment type="caution">
    <text evidence="19">The sequence shown here is derived from an EMBL/GenBank/DDBJ whole genome shotgun (WGS) entry which is preliminary data.</text>
</comment>
<accession>A0A7C4WAI6</accession>
<dbReference type="PIRSF" id="PIRSF000386">
    <property type="entry name" value="tRNA_mtase"/>
    <property type="match status" value="1"/>
</dbReference>
<name>A0A7C4WAI6_9BACT</name>
<comment type="catalytic activity">
    <reaction evidence="14 15 17">
        <text>guanosine(37) in tRNA + S-adenosyl-L-methionine = N(1)-methylguanosine(37) in tRNA + S-adenosyl-L-homocysteine + H(+)</text>
        <dbReference type="Rhea" id="RHEA:36899"/>
        <dbReference type="Rhea" id="RHEA-COMP:10145"/>
        <dbReference type="Rhea" id="RHEA-COMP:10147"/>
        <dbReference type="ChEBI" id="CHEBI:15378"/>
        <dbReference type="ChEBI" id="CHEBI:57856"/>
        <dbReference type="ChEBI" id="CHEBI:59789"/>
        <dbReference type="ChEBI" id="CHEBI:73542"/>
        <dbReference type="ChEBI" id="CHEBI:74269"/>
        <dbReference type="EC" id="2.1.1.228"/>
    </reaction>
</comment>
<protein>
    <recommendedName>
        <fullName evidence="6 15">tRNA (guanine-N(1)-)-methyltransferase</fullName>
        <ecNumber evidence="5 15">2.1.1.228</ecNumber>
    </recommendedName>
    <alternativeName>
        <fullName evidence="12 15">M1G-methyltransferase</fullName>
    </alternativeName>
    <alternativeName>
        <fullName evidence="13 15">tRNA [GM37] methyltransferase</fullName>
    </alternativeName>
</protein>
<comment type="subunit">
    <text evidence="4 15 17">Homodimer.</text>
</comment>
<dbReference type="HAMAP" id="MF_00605">
    <property type="entry name" value="TrmD"/>
    <property type="match status" value="1"/>
</dbReference>
<dbReference type="CDD" id="cd18080">
    <property type="entry name" value="TrmD-like"/>
    <property type="match status" value="1"/>
</dbReference>
<evidence type="ECO:0000256" key="17">
    <source>
        <dbReference type="RuleBase" id="RU003464"/>
    </source>
</evidence>
<dbReference type="InterPro" id="IPR016009">
    <property type="entry name" value="tRNA_MeTrfase_TRMD/TRM10"/>
</dbReference>
<evidence type="ECO:0000256" key="11">
    <source>
        <dbReference type="ARBA" id="ARBA00022694"/>
    </source>
</evidence>
<evidence type="ECO:0000256" key="3">
    <source>
        <dbReference type="ARBA" id="ARBA00007630"/>
    </source>
</evidence>
<evidence type="ECO:0000256" key="14">
    <source>
        <dbReference type="ARBA" id="ARBA00047783"/>
    </source>
</evidence>
<evidence type="ECO:0000256" key="5">
    <source>
        <dbReference type="ARBA" id="ARBA00012807"/>
    </source>
</evidence>
<keyword evidence="11 15" id="KW-0819">tRNA processing</keyword>
<organism evidence="19">
    <name type="scientific">Fervidobacterium thailandense</name>
    <dbReference type="NCBI Taxonomy" id="1008305"/>
    <lineage>
        <taxon>Bacteria</taxon>
        <taxon>Thermotogati</taxon>
        <taxon>Thermotogota</taxon>
        <taxon>Thermotogae</taxon>
        <taxon>Thermotogales</taxon>
        <taxon>Fervidobacteriaceae</taxon>
        <taxon>Fervidobacterium</taxon>
    </lineage>
</organism>
<evidence type="ECO:0000256" key="8">
    <source>
        <dbReference type="ARBA" id="ARBA00022603"/>
    </source>
</evidence>
<evidence type="ECO:0000256" key="13">
    <source>
        <dbReference type="ARBA" id="ARBA00033392"/>
    </source>
</evidence>
<evidence type="ECO:0000256" key="2">
    <source>
        <dbReference type="ARBA" id="ARBA00004496"/>
    </source>
</evidence>
<dbReference type="NCBIfam" id="NF000648">
    <property type="entry name" value="PRK00026.1"/>
    <property type="match status" value="1"/>
</dbReference>
<evidence type="ECO:0000313" key="19">
    <source>
        <dbReference type="EMBL" id="HGU41051.1"/>
    </source>
</evidence>
<dbReference type="AlphaFoldDB" id="A0A7C4WAI6"/>
<keyword evidence="7 15" id="KW-0963">Cytoplasm</keyword>
<evidence type="ECO:0000256" key="7">
    <source>
        <dbReference type="ARBA" id="ARBA00022490"/>
    </source>
</evidence>
<evidence type="ECO:0000256" key="12">
    <source>
        <dbReference type="ARBA" id="ARBA00029736"/>
    </source>
</evidence>
<sequence length="249" mass="28542">MPKLRIGVLTIFPEFVKVVREYGVVSQAVENGILEIDVFNLRDFAKDKHKTVDDYPYGGGPGMVMKPAPFFEFFKFYNETYGKPYVVLTSPQGDVLNNTIARELAGKGHLLIICGRYEGIDERVMKFVDREISIGDYVLTGGELPAMVIIDVISRFVPGVVEEESVKNDSFYNDLLDHPHYTRPRVIEGMSVPEVLISGNHEEVELWRRKEALRKTMLKRPDLFMKHQFDQLDKKALLVLFKELLEDAK</sequence>
<evidence type="ECO:0000259" key="18">
    <source>
        <dbReference type="Pfam" id="PF01746"/>
    </source>
</evidence>
<feature type="binding site" evidence="15 16">
    <location>
        <position position="115"/>
    </location>
    <ligand>
        <name>S-adenosyl-L-methionine</name>
        <dbReference type="ChEBI" id="CHEBI:59789"/>
    </ligand>
</feature>
<dbReference type="SUPFAM" id="SSF75217">
    <property type="entry name" value="alpha/beta knot"/>
    <property type="match status" value="1"/>
</dbReference>
<dbReference type="Gene3D" id="3.40.1280.10">
    <property type="match status" value="1"/>
</dbReference>
<dbReference type="Pfam" id="PF01746">
    <property type="entry name" value="tRNA_m1G_MT"/>
    <property type="match status" value="1"/>
</dbReference>
<dbReference type="Gene3D" id="1.10.1270.20">
    <property type="entry name" value="tRNA(m1g37)methyltransferase, domain 2"/>
    <property type="match status" value="1"/>
</dbReference>
<proteinExistence type="inferred from homology"/>
<dbReference type="PANTHER" id="PTHR46417">
    <property type="entry name" value="TRNA (GUANINE-N(1)-)-METHYLTRANSFERASE"/>
    <property type="match status" value="1"/>
</dbReference>
<dbReference type="InterPro" id="IPR023148">
    <property type="entry name" value="tRNA_m1G_MeTrfase_C_sf"/>
</dbReference>
<evidence type="ECO:0000256" key="10">
    <source>
        <dbReference type="ARBA" id="ARBA00022691"/>
    </source>
</evidence>
<comment type="function">
    <text evidence="1 15 17">Specifically methylates guanosine-37 in various tRNAs.</text>
</comment>
<dbReference type="EC" id="2.1.1.228" evidence="5 15"/>
<evidence type="ECO:0000256" key="16">
    <source>
        <dbReference type="PIRSR" id="PIRSR000386-1"/>
    </source>
</evidence>
<keyword evidence="10 15" id="KW-0949">S-adenosyl-L-methionine</keyword>
<dbReference type="EMBL" id="DSZY01000035">
    <property type="protein sequence ID" value="HGU41051.1"/>
    <property type="molecule type" value="Genomic_DNA"/>
</dbReference>
<dbReference type="GO" id="GO:0005829">
    <property type="term" value="C:cytosol"/>
    <property type="evidence" value="ECO:0007669"/>
    <property type="project" value="TreeGrafter"/>
</dbReference>
<dbReference type="InterPro" id="IPR029026">
    <property type="entry name" value="tRNA_m1G_MTases_N"/>
</dbReference>
<gene>
    <name evidence="15 19" type="primary">trmD</name>
    <name evidence="19" type="ORF">ENT77_07635</name>
</gene>
<dbReference type="NCBIfam" id="TIGR00088">
    <property type="entry name" value="trmD"/>
    <property type="match status" value="1"/>
</dbReference>
<dbReference type="InterPro" id="IPR002649">
    <property type="entry name" value="tRNA_m1G_MeTrfase_TrmD"/>
</dbReference>
<comment type="similarity">
    <text evidence="3 15 17">Belongs to the RNA methyltransferase TrmD family.</text>
</comment>